<dbReference type="AlphaFoldDB" id="M0NH15"/>
<keyword evidence="1" id="KW-1133">Transmembrane helix</keyword>
<sequence length="219" mass="24621">MNPNEVAADLDNKSIKILRLLLREERFLNNKNVSATLSTPTVKSEHGWTNQTVLRRFRKLRDAGLVTLSNVPDYQPEHDRYPRPPKRITRHANVSDIREVINHWDGREIRSPAQLTDDLDDIDHRIDATDDRLTNRIDALQSKQYRHLRQHALAERERARRRDRALIVAVGAAIAYLLVVVAVVFTAPELLASVLIGGIGGMLGVAAGISVAAYARSES</sequence>
<organism evidence="2 3">
    <name type="scientific">Halococcus thailandensis JCM 13552</name>
    <dbReference type="NCBI Taxonomy" id="1227457"/>
    <lineage>
        <taxon>Archaea</taxon>
        <taxon>Methanobacteriati</taxon>
        <taxon>Methanobacteriota</taxon>
        <taxon>Stenosarchaea group</taxon>
        <taxon>Halobacteria</taxon>
        <taxon>Halobacteriales</taxon>
        <taxon>Halococcaceae</taxon>
        <taxon>Halococcus</taxon>
    </lineage>
</organism>
<dbReference type="EMBL" id="AOMF01000011">
    <property type="protein sequence ID" value="EMA56863.1"/>
    <property type="molecule type" value="Genomic_DNA"/>
</dbReference>
<keyword evidence="3" id="KW-1185">Reference proteome</keyword>
<feature type="transmembrane region" description="Helical" evidence="1">
    <location>
        <begin position="165"/>
        <end position="185"/>
    </location>
</feature>
<evidence type="ECO:0000313" key="2">
    <source>
        <dbReference type="EMBL" id="EMA56863.1"/>
    </source>
</evidence>
<proteinExistence type="predicted"/>
<dbReference type="PATRIC" id="fig|1227457.3.peg.15"/>
<comment type="caution">
    <text evidence="2">The sequence shown here is derived from an EMBL/GenBank/DDBJ whole genome shotgun (WGS) entry which is preliminary data.</text>
</comment>
<keyword evidence="1" id="KW-0812">Transmembrane</keyword>
<reference evidence="2 3" key="1">
    <citation type="journal article" date="2014" name="PLoS Genet.">
        <title>Phylogenetically driven sequencing of extremely halophilic archaea reveals strategies for static and dynamic osmo-response.</title>
        <authorList>
            <person name="Becker E.A."/>
            <person name="Seitzer P.M."/>
            <person name="Tritt A."/>
            <person name="Larsen D."/>
            <person name="Krusor M."/>
            <person name="Yao A.I."/>
            <person name="Wu D."/>
            <person name="Madern D."/>
            <person name="Eisen J.A."/>
            <person name="Darling A.E."/>
            <person name="Facciotti M.T."/>
        </authorList>
    </citation>
    <scope>NUCLEOTIDE SEQUENCE [LARGE SCALE GENOMIC DNA]</scope>
    <source>
        <strain evidence="2 3">JCM 13552</strain>
    </source>
</reference>
<feature type="transmembrane region" description="Helical" evidence="1">
    <location>
        <begin position="191"/>
        <end position="215"/>
    </location>
</feature>
<protein>
    <submittedName>
        <fullName evidence="2">Uncharacterized protein</fullName>
    </submittedName>
</protein>
<dbReference type="RefSeq" id="WP_007736334.1">
    <property type="nucleotide sequence ID" value="NZ_AOMF01000011.1"/>
</dbReference>
<evidence type="ECO:0000256" key="1">
    <source>
        <dbReference type="SAM" id="Phobius"/>
    </source>
</evidence>
<gene>
    <name evidence="2" type="ORF">C451_00120</name>
</gene>
<accession>M0NH15</accession>
<name>M0NH15_9EURY</name>
<keyword evidence="1" id="KW-0472">Membrane</keyword>
<evidence type="ECO:0000313" key="3">
    <source>
        <dbReference type="Proteomes" id="UP000011680"/>
    </source>
</evidence>
<dbReference type="OrthoDB" id="216104at2157"/>
<dbReference type="Proteomes" id="UP000011680">
    <property type="component" value="Unassembled WGS sequence"/>
</dbReference>